<gene>
    <name evidence="1" type="ORF">SAMN05443549_1011094</name>
</gene>
<dbReference type="Proteomes" id="UP000184516">
    <property type="component" value="Unassembled WGS sequence"/>
</dbReference>
<dbReference type="RefSeq" id="WP_073368465.1">
    <property type="nucleotide sequence ID" value="NZ_FQWB01000001.1"/>
</dbReference>
<dbReference type="STRING" id="468056.SAMN05443549_1011094"/>
<evidence type="ECO:0000313" key="2">
    <source>
        <dbReference type="Proteomes" id="UP000184516"/>
    </source>
</evidence>
<protein>
    <recommendedName>
        <fullName evidence="3">CarboxypepD_reg-like domain-containing protein</fullName>
    </recommendedName>
</protein>
<keyword evidence="2" id="KW-1185">Reference proteome</keyword>
<evidence type="ECO:0000313" key="1">
    <source>
        <dbReference type="EMBL" id="SHF98752.1"/>
    </source>
</evidence>
<evidence type="ECO:0008006" key="3">
    <source>
        <dbReference type="Google" id="ProtNLM"/>
    </source>
</evidence>
<dbReference type="AlphaFoldDB" id="A0A1M5G5P4"/>
<dbReference type="EMBL" id="FQWB01000001">
    <property type="protein sequence ID" value="SHF98752.1"/>
    <property type="molecule type" value="Genomic_DNA"/>
</dbReference>
<proteinExistence type="predicted"/>
<accession>A0A1M5G5P4</accession>
<organism evidence="1 2">
    <name type="scientific">Flavobacterium fluvii</name>
    <dbReference type="NCBI Taxonomy" id="468056"/>
    <lineage>
        <taxon>Bacteria</taxon>
        <taxon>Pseudomonadati</taxon>
        <taxon>Bacteroidota</taxon>
        <taxon>Flavobacteriia</taxon>
        <taxon>Flavobacteriales</taxon>
        <taxon>Flavobacteriaceae</taxon>
        <taxon>Flavobacterium</taxon>
    </lineage>
</organism>
<sequence length="248" mass="28626">MKTKNIILALCMFCQFCFGQTLTRKSLHGMVVNDSVNIQSGYVLNVNSNTRAFVKSQGYFDILAKTNDTLLFSSTGLKPKKIVLTEKDFAVSVLIIKMNALINPLKEVVIMKTDLKLNLGSIQDIIDKEYFDDKQSSPDNPLMPTDIKYGMDIDRVGKIIWKSLFKENYQKEKDADYGDFTEVVPKRIKQFFFTNTLKLKEDEIGLFLIFCENDSRSKALLKPEAEFELIEFLINKNEEFKRFTTFEK</sequence>
<dbReference type="OrthoDB" id="1431099at2"/>
<reference evidence="2" key="1">
    <citation type="submission" date="2016-11" db="EMBL/GenBank/DDBJ databases">
        <authorList>
            <person name="Varghese N."/>
            <person name="Submissions S."/>
        </authorList>
    </citation>
    <scope>NUCLEOTIDE SEQUENCE [LARGE SCALE GENOMIC DNA]</scope>
    <source>
        <strain evidence="2">DSM 19978</strain>
    </source>
</reference>
<name>A0A1M5G5P4_9FLAO</name>